<comment type="similarity">
    <text evidence="2">Belongs to the OXR1 family.</text>
</comment>
<dbReference type="EMBL" id="CATOUU010000881">
    <property type="protein sequence ID" value="CAI9957033.1"/>
    <property type="molecule type" value="Genomic_DNA"/>
</dbReference>
<comment type="subcellular location">
    <subcellularLocation>
        <location evidence="1">Mitochondrion</location>
    </subcellularLocation>
</comment>
<dbReference type="Pfam" id="PF07534">
    <property type="entry name" value="TLD"/>
    <property type="match status" value="1"/>
</dbReference>
<sequence length="481" mass="55303">MNDDEYNKVYAPLDVNCINCFNIEGDMLIPGKLKLRHKFITFTYQKYDESKQDIVQEQITIQPEFISVIYSQKSSLSIYDFLLSLSSDKIESALNCAHLVKSGRQIKTLDLKQVKLFASSTAEILKFCDSSSTVVLQTYQNLKFRFVTQFAIEVVEHLKLFLNIREVVTSGSEDFDYTVIREEKQKTSNNLIIRNAVTFQKKVSQTKKILKGLEQINHLKELKQKEILMFEKQKLYQSFNKLTNFSQQNLTPLSQCGTHLPDILVPTDDPLGFDIAIVLRINFKQSCTLTDHFLGRKSQILSDQYLNQLYNILPKMLSQFKMLVQYTSAFDGRHLQNLYNSYRFQRTDITNKEMYNNHLDLGKLKLSQTQIIIIRANDQVFGVIFTGQLASIQGGLNYGSSIFNLQSGHKWSAVNEYILKRCDRLVVGVSGSAIVLQNDLMAVQTSSSESYDSPELFQGNRYGMFVQARVQCVELIRFVIE</sequence>
<accession>A0AA86QMP8</accession>
<name>A0AA86QMP8_9EUKA</name>
<comment type="caution">
    <text evidence="6">The sequence shown here is derived from an EMBL/GenBank/DDBJ whole genome shotgun (WGS) entry which is preliminary data.</text>
</comment>
<keyword evidence="3" id="KW-0496">Mitochondrion</keyword>
<evidence type="ECO:0000256" key="2">
    <source>
        <dbReference type="ARBA" id="ARBA00009540"/>
    </source>
</evidence>
<dbReference type="Proteomes" id="UP001642409">
    <property type="component" value="Unassembled WGS sequence"/>
</dbReference>
<evidence type="ECO:0000313" key="7">
    <source>
        <dbReference type="EMBL" id="CAL6093360.1"/>
    </source>
</evidence>
<reference evidence="6" key="1">
    <citation type="submission" date="2023-06" db="EMBL/GenBank/DDBJ databases">
        <authorList>
            <person name="Kurt Z."/>
        </authorList>
    </citation>
    <scope>NUCLEOTIDE SEQUENCE</scope>
</reference>
<dbReference type="AlphaFoldDB" id="A0AA86QMP8"/>
<organism evidence="6">
    <name type="scientific">Hexamita inflata</name>
    <dbReference type="NCBI Taxonomy" id="28002"/>
    <lineage>
        <taxon>Eukaryota</taxon>
        <taxon>Metamonada</taxon>
        <taxon>Diplomonadida</taxon>
        <taxon>Hexamitidae</taxon>
        <taxon>Hexamitinae</taxon>
        <taxon>Hexamita</taxon>
    </lineage>
</organism>
<gene>
    <name evidence="6" type="ORF">HINF_LOCUS44678</name>
    <name evidence="7" type="ORF">HINF_LOCUS66954</name>
</gene>
<evidence type="ECO:0000313" key="6">
    <source>
        <dbReference type="EMBL" id="CAI9957033.1"/>
    </source>
</evidence>
<evidence type="ECO:0000256" key="3">
    <source>
        <dbReference type="ARBA" id="ARBA00023128"/>
    </source>
</evidence>
<reference evidence="7 8" key="2">
    <citation type="submission" date="2024-07" db="EMBL/GenBank/DDBJ databases">
        <authorList>
            <person name="Akdeniz Z."/>
        </authorList>
    </citation>
    <scope>NUCLEOTIDE SEQUENCE [LARGE SCALE GENOMIC DNA]</scope>
</reference>
<proteinExistence type="inferred from homology"/>
<keyword evidence="8" id="KW-1185">Reference proteome</keyword>
<dbReference type="PANTHER" id="PTHR23354">
    <property type="entry name" value="NUCLEOLAR PROTEIN 7/ESTROGEN RECEPTOR COACTIVATOR-RELATED"/>
    <property type="match status" value="1"/>
</dbReference>
<dbReference type="GO" id="GO:0005739">
    <property type="term" value="C:mitochondrion"/>
    <property type="evidence" value="ECO:0007669"/>
    <property type="project" value="UniProtKB-SubCell"/>
</dbReference>
<feature type="domain" description="TLDc" evidence="5">
    <location>
        <begin position="297"/>
        <end position="474"/>
    </location>
</feature>
<dbReference type="EMBL" id="CAXDID020000457">
    <property type="protein sequence ID" value="CAL6093360.1"/>
    <property type="molecule type" value="Genomic_DNA"/>
</dbReference>
<evidence type="ECO:0000256" key="1">
    <source>
        <dbReference type="ARBA" id="ARBA00004173"/>
    </source>
</evidence>
<evidence type="ECO:0000256" key="4">
    <source>
        <dbReference type="ARBA" id="ARBA00040604"/>
    </source>
</evidence>
<evidence type="ECO:0000313" key="8">
    <source>
        <dbReference type="Proteomes" id="UP001642409"/>
    </source>
</evidence>
<dbReference type="InterPro" id="IPR006571">
    <property type="entry name" value="TLDc_dom"/>
</dbReference>
<dbReference type="PANTHER" id="PTHR23354:SF62">
    <property type="entry name" value="MUSTARD, ISOFORM V"/>
    <property type="match status" value="1"/>
</dbReference>
<protein>
    <recommendedName>
        <fullName evidence="4">Oxidation resistance protein 1</fullName>
    </recommendedName>
</protein>
<evidence type="ECO:0000259" key="5">
    <source>
        <dbReference type="Pfam" id="PF07534"/>
    </source>
</evidence>